<proteinExistence type="predicted"/>
<feature type="domain" description="Non-reducing end beta-L-arabinofuranosidase-like GH127 C-terminal" evidence="4">
    <location>
        <begin position="558"/>
        <end position="671"/>
    </location>
</feature>
<dbReference type="OrthoDB" id="9757939at2"/>
<dbReference type="Pfam" id="PF07944">
    <property type="entry name" value="Beta-AFase-like_GH127_cat"/>
    <property type="match status" value="1"/>
</dbReference>
<dbReference type="InterPro" id="IPR012878">
    <property type="entry name" value="Beta-AFase-like_GH127_cat"/>
</dbReference>
<dbReference type="Pfam" id="PF20736">
    <property type="entry name" value="Glyco_hydro127M"/>
    <property type="match status" value="1"/>
</dbReference>
<dbReference type="AlphaFoldDB" id="A0A1H9KM26"/>
<feature type="signal peptide" evidence="1">
    <location>
        <begin position="1"/>
        <end position="19"/>
    </location>
</feature>
<keyword evidence="6" id="KW-1185">Reference proteome</keyword>
<dbReference type="InterPro" id="IPR008928">
    <property type="entry name" value="6-hairpin_glycosidase_sf"/>
</dbReference>
<evidence type="ECO:0000259" key="2">
    <source>
        <dbReference type="Pfam" id="PF07944"/>
    </source>
</evidence>
<dbReference type="Gene3D" id="1.50.10.20">
    <property type="match status" value="1"/>
</dbReference>
<dbReference type="Proteomes" id="UP000199021">
    <property type="component" value="Unassembled WGS sequence"/>
</dbReference>
<dbReference type="RefSeq" id="WP_090170908.1">
    <property type="nucleotide sequence ID" value="NZ_FOFB01000021.1"/>
</dbReference>
<dbReference type="PANTHER" id="PTHR43465">
    <property type="entry name" value="DUF1680 DOMAIN PROTEIN (AFU_ORTHOLOGUE AFUA_1G08910)"/>
    <property type="match status" value="1"/>
</dbReference>
<evidence type="ECO:0000313" key="5">
    <source>
        <dbReference type="EMBL" id="SER00206.1"/>
    </source>
</evidence>
<evidence type="ECO:0000259" key="3">
    <source>
        <dbReference type="Pfam" id="PF20736"/>
    </source>
</evidence>
<evidence type="ECO:0008006" key="7">
    <source>
        <dbReference type="Google" id="ProtNLM"/>
    </source>
</evidence>
<feature type="chain" id="PRO_5011755260" description="Glycoside hydrolase family 127 protein" evidence="1">
    <location>
        <begin position="20"/>
        <end position="675"/>
    </location>
</feature>
<gene>
    <name evidence="5" type="ORF">SAMN05444359_12125</name>
</gene>
<keyword evidence="1" id="KW-0732">Signal</keyword>
<dbReference type="SUPFAM" id="SSF48208">
    <property type="entry name" value="Six-hairpin glycosidases"/>
    <property type="match status" value="1"/>
</dbReference>
<dbReference type="Pfam" id="PF20737">
    <property type="entry name" value="Glyco_hydro127C"/>
    <property type="match status" value="1"/>
</dbReference>
<feature type="domain" description="Non-reducing end beta-L-arabinofuranosidase-like GH127 catalytic" evidence="2">
    <location>
        <begin position="44"/>
        <end position="449"/>
    </location>
</feature>
<dbReference type="InterPro" id="IPR049174">
    <property type="entry name" value="Beta-AFase-like"/>
</dbReference>
<dbReference type="InterPro" id="IPR049046">
    <property type="entry name" value="Beta-AFase-like_GH127_middle"/>
</dbReference>
<dbReference type="EMBL" id="FOFB01000021">
    <property type="protein sequence ID" value="SER00206.1"/>
    <property type="molecule type" value="Genomic_DNA"/>
</dbReference>
<dbReference type="STRING" id="478744.SAMN05444359_12125"/>
<feature type="domain" description="Non-reducing end beta-L-arabinofuranosidase-like GH127 middle" evidence="3">
    <location>
        <begin position="460"/>
        <end position="556"/>
    </location>
</feature>
<evidence type="ECO:0000259" key="4">
    <source>
        <dbReference type="Pfam" id="PF20737"/>
    </source>
</evidence>
<sequence length="675" mass="76388">MKRLFIFCLTSLLWLSIFAQQKGIINNANSPHVTFRSIDIGDCEWTEGFWADKVKVAEHTMVPHMGTLLKGDVGHGLNNFKIAAGLMEGKPKGMWWHDGDFYKWMEASMYLYGMNKDERIVEELDELIAIIGQAQEDDGYLSTHTQIKGTPRYSKVNHHEMYNSGHLITSACIHHRLTGKTNFLDIAKKNADFLYEKFQPTPASLKSFGFNPSQIMGLVELYRTTGDKRYLELAQTFVDNRGSNKVGKRNAMPADNTVPFFFVGDQHQNRTPLREETEAVGHAVLGMYLWSGAADVYAETGEQAIVDALERIWDSAVNRKMYVTGALGQVHHGASKPFDMVHEGFIDDYMMPNATAYNETCANIANAMFNWRMLGLKGEAKYADVMETVLYNSALVGISLEGKDYFYANPLRMNKGQRDYSSTESACREPYIDCFCCPPNLVRTLVKMSAWAYSKTDDGIAVNLYGGNRLKTSLLDGSEIELEQETAYPWNGTVKLTVKKAKRKAFDLQLRIPAWADEAKVLINGKTADVEVMPGTYVTINRKWKKGDVLTLEMPMPVNMVEGHPLIEEVRNQVALKRGPIVYAMETPDLPEDTKILDVYLPGDQEFEAVHRGDFLGGVTVINADVKLRQDKKEGMYRKVTKPDWTTYSTQLVPYYSWNNRGISEMTVFLPVIWK</sequence>
<organism evidence="5 6">
    <name type="scientific">Neolewinella agarilytica</name>
    <dbReference type="NCBI Taxonomy" id="478744"/>
    <lineage>
        <taxon>Bacteria</taxon>
        <taxon>Pseudomonadati</taxon>
        <taxon>Bacteroidota</taxon>
        <taxon>Saprospiria</taxon>
        <taxon>Saprospirales</taxon>
        <taxon>Lewinellaceae</taxon>
        <taxon>Neolewinella</taxon>
    </lineage>
</organism>
<evidence type="ECO:0000313" key="6">
    <source>
        <dbReference type="Proteomes" id="UP000199021"/>
    </source>
</evidence>
<evidence type="ECO:0000256" key="1">
    <source>
        <dbReference type="SAM" id="SignalP"/>
    </source>
</evidence>
<dbReference type="InParanoid" id="A0A1H9KM26"/>
<accession>A0A1H9KM26</accession>
<dbReference type="PANTHER" id="PTHR43465:SF1">
    <property type="entry name" value="NON-REDUCING END BETA-L-ARABINOFURANOSIDASE"/>
    <property type="match status" value="1"/>
</dbReference>
<dbReference type="GO" id="GO:0005975">
    <property type="term" value="P:carbohydrate metabolic process"/>
    <property type="evidence" value="ECO:0007669"/>
    <property type="project" value="InterPro"/>
</dbReference>
<dbReference type="InterPro" id="IPR049049">
    <property type="entry name" value="Beta-AFase-like_GH127_C"/>
</dbReference>
<reference evidence="6" key="1">
    <citation type="submission" date="2016-10" db="EMBL/GenBank/DDBJ databases">
        <authorList>
            <person name="Varghese N."/>
            <person name="Submissions S."/>
        </authorList>
    </citation>
    <scope>NUCLEOTIDE SEQUENCE [LARGE SCALE GENOMIC DNA]</scope>
    <source>
        <strain evidence="6">DSM 24740</strain>
    </source>
</reference>
<name>A0A1H9KM26_9BACT</name>
<protein>
    <recommendedName>
        <fullName evidence="7">Glycoside hydrolase family 127 protein</fullName>
    </recommendedName>
</protein>